<dbReference type="GO" id="GO:0016852">
    <property type="term" value="F:sirohydrochlorin cobaltochelatase activity"/>
    <property type="evidence" value="ECO:0007669"/>
    <property type="project" value="UniProtKB-EC"/>
</dbReference>
<dbReference type="HOGENOM" id="CLU_1146380_0_0_5"/>
<evidence type="ECO:0000313" key="1">
    <source>
        <dbReference type="EMBL" id="ABV94904.1"/>
    </source>
</evidence>
<proteinExistence type="predicted"/>
<dbReference type="KEGG" id="dsh:Dshi_3171"/>
<dbReference type="EC" id="4.99.1.3" evidence="1"/>
<dbReference type="eggNOG" id="COG2138">
    <property type="taxonomic scope" value="Bacteria"/>
</dbReference>
<keyword evidence="2" id="KW-1185">Reference proteome</keyword>
<organism evidence="1 2">
    <name type="scientific">Dinoroseobacter shibae (strain DSM 16493 / NCIMB 14021 / DFL 12)</name>
    <dbReference type="NCBI Taxonomy" id="398580"/>
    <lineage>
        <taxon>Bacteria</taxon>
        <taxon>Pseudomonadati</taxon>
        <taxon>Pseudomonadota</taxon>
        <taxon>Alphaproteobacteria</taxon>
        <taxon>Rhodobacterales</taxon>
        <taxon>Roseobacteraceae</taxon>
        <taxon>Dinoroseobacter</taxon>
    </lineage>
</organism>
<dbReference type="STRING" id="398580.Dshi_3171"/>
<name>A8LLZ5_DINSH</name>
<dbReference type="OrthoDB" id="7346027at2"/>
<gene>
    <name evidence="1" type="primary">cbiX1</name>
    <name evidence="1" type="ordered locus">Dshi_3171</name>
</gene>
<evidence type="ECO:0000313" key="2">
    <source>
        <dbReference type="Proteomes" id="UP000006833"/>
    </source>
</evidence>
<dbReference type="AlphaFoldDB" id="A8LLZ5"/>
<keyword evidence="1" id="KW-0456">Lyase</keyword>
<dbReference type="SUPFAM" id="SSF53800">
    <property type="entry name" value="Chelatase"/>
    <property type="match status" value="1"/>
</dbReference>
<dbReference type="Proteomes" id="UP000006833">
    <property type="component" value="Chromosome"/>
</dbReference>
<protein>
    <submittedName>
        <fullName evidence="1">Cobalamin (Vitamin B12) biosynthesis CbiX protein</fullName>
        <ecNumber evidence="1">4.99.1.3</ecNumber>
    </submittedName>
</protein>
<dbReference type="RefSeq" id="WP_012179831.1">
    <property type="nucleotide sequence ID" value="NC_009952.1"/>
</dbReference>
<dbReference type="EMBL" id="CP000830">
    <property type="protein sequence ID" value="ABV94904.1"/>
    <property type="molecule type" value="Genomic_DNA"/>
</dbReference>
<reference evidence="2" key="1">
    <citation type="journal article" date="2010" name="ISME J.">
        <title>The complete genome sequence of the algal symbiont Dinoroseobacter shibae: a hitchhiker's guide to life in the sea.</title>
        <authorList>
            <person name="Wagner-Dobler I."/>
            <person name="Ballhausen B."/>
            <person name="Berger M."/>
            <person name="Brinkhoff T."/>
            <person name="Buchholz I."/>
            <person name="Bunk B."/>
            <person name="Cypionka H."/>
            <person name="Daniel R."/>
            <person name="Drepper T."/>
            <person name="Gerdts G."/>
            <person name="Hahnke S."/>
            <person name="Han C."/>
            <person name="Jahn D."/>
            <person name="Kalhoefer D."/>
            <person name="Kiss H."/>
            <person name="Klenk H.P."/>
            <person name="Kyrpides N."/>
            <person name="Liebl W."/>
            <person name="Liesegang H."/>
            <person name="Meincke L."/>
            <person name="Pati A."/>
            <person name="Petersen J."/>
            <person name="Piekarski T."/>
            <person name="Pommerenke C."/>
            <person name="Pradella S."/>
            <person name="Pukall R."/>
            <person name="Rabus R."/>
            <person name="Stackebrandt E."/>
            <person name="Thole S."/>
            <person name="Thompson L."/>
            <person name="Tielen P."/>
            <person name="Tomasch J."/>
            <person name="von Jan M."/>
            <person name="Wanphrut N."/>
            <person name="Wichels A."/>
            <person name="Zech H."/>
            <person name="Simon M."/>
        </authorList>
    </citation>
    <scope>NUCLEOTIDE SEQUENCE [LARGE SCALE GENOMIC DNA]</scope>
    <source>
        <strain evidence="2">DSM 16493 / NCIMB 14021 / DFL 12</strain>
    </source>
</reference>
<sequence length="238" mass="24671">MPEAVLIAHGAPSDPEPTELALQQLARDVAAELPGWRVRGATVAAPGALERAFDGLSPEAVVFPVFMCDGWIIRRILPDCLAAIGRAGTRVLTPLGQVPGFRFHCAQMLTAAMAEAGLTPSETTVVLAAHGSARGPIPEAWAAGLARDITDLTDLRMVIPAYLEQAPYLADVLAMVPGPAICLPGFATNAGHAMGDVPEAIAQSHFAGLVLPTVGTTPGIVHLIARELQASEIAEVAA</sequence>
<dbReference type="Gene3D" id="3.40.50.1400">
    <property type="match status" value="2"/>
</dbReference>
<accession>A8LLZ5</accession>